<protein>
    <submittedName>
        <fullName evidence="1">Uncharacterized protein</fullName>
    </submittedName>
</protein>
<proteinExistence type="predicted"/>
<dbReference type="RefSeq" id="XP_002769670.1">
    <property type="nucleotide sequence ID" value="XM_002769624.1"/>
</dbReference>
<dbReference type="InParanoid" id="C5LLK5"/>
<gene>
    <name evidence="1" type="ORF">Pmar_PMAR007989</name>
</gene>
<sequence>MVSISGASTSPQQRVVEMLGTCYVLRNANPPVYELLQRGSIDPLDPTRHADDINTVRVEAERPLAMAANARRG</sequence>
<evidence type="ECO:0000313" key="2">
    <source>
        <dbReference type="Proteomes" id="UP000007800"/>
    </source>
</evidence>
<reference evidence="1 2" key="1">
    <citation type="submission" date="2008-07" db="EMBL/GenBank/DDBJ databases">
        <authorList>
            <person name="El-Sayed N."/>
            <person name="Caler E."/>
            <person name="Inman J."/>
            <person name="Amedeo P."/>
            <person name="Hass B."/>
            <person name="Wortman J."/>
        </authorList>
    </citation>
    <scope>NUCLEOTIDE SEQUENCE [LARGE SCALE GENOMIC DNA]</scope>
    <source>
        <strain evidence="2">ATCC 50983 / TXsc</strain>
    </source>
</reference>
<evidence type="ECO:0000313" key="1">
    <source>
        <dbReference type="EMBL" id="EER02388.1"/>
    </source>
</evidence>
<keyword evidence="2" id="KW-1185">Reference proteome</keyword>
<dbReference type="Proteomes" id="UP000007800">
    <property type="component" value="Unassembled WGS sequence"/>
</dbReference>
<dbReference type="EMBL" id="GG683233">
    <property type="protein sequence ID" value="EER02388.1"/>
    <property type="molecule type" value="Genomic_DNA"/>
</dbReference>
<organism evidence="2">
    <name type="scientific">Perkinsus marinus (strain ATCC 50983 / TXsc)</name>
    <dbReference type="NCBI Taxonomy" id="423536"/>
    <lineage>
        <taxon>Eukaryota</taxon>
        <taxon>Sar</taxon>
        <taxon>Alveolata</taxon>
        <taxon>Perkinsozoa</taxon>
        <taxon>Perkinsea</taxon>
        <taxon>Perkinsida</taxon>
        <taxon>Perkinsidae</taxon>
        <taxon>Perkinsus</taxon>
    </lineage>
</organism>
<dbReference type="AlphaFoldDB" id="C5LLK5"/>
<accession>C5LLK5</accession>
<name>C5LLK5_PERM5</name>
<dbReference type="GeneID" id="9047228"/>